<sequence>MFRVLKKSATLLIVFIMIFSISQGKMDWVPNKAFALGTIYYVDPAGNDVNSGTSTGSAWKTLTKVNSVTFVAGDSILFKSGGTWNGQLYPKGSGTSSNKITIDKYGSGNSPIINGSGADAGIKLYNQQYWTIKNLQVKNTSSTYTMKSGILVMGNSYGGVINGITITNCDVNSVDGVNDRTATPNFYHNAGIMFLAIDTAANTRFNGITVDNNYIHDLRVMGIHLMSVDKIDDGTPGNNLYKDNPVKWNTNVVISNNVILKTGQDGIIVGFSDAPLINSNTSLYAGFNGDPVKSSNLAGIWGYSSRNLVFQYNEAAYTQFILGDGEGWDCDWGIWGNCTYQYNYSHDNEGGTLLNWGPGSNLTNVVFRYNVAQNDVNSRIITMNGKLLAYNNTLYNNQASQAQIIDKNDPGDTTAGAQFYNNIFMSNTGSGTFPSDAIYDYNAFIGFSSYPTDTHKVITSTAIFVNPGKGGDYRSGVGGYKITSGAAVKNAGKTIANNGGKDYYGNTLYQGSPDIGAHEFVESHLFSNEVSSTQGQNNWYYKEYTGSSYNNLVYDFGQSRWEGTYAYNLIGPSVNLHPDTYDTLLIWKSTVTRKITVSGRLKKADTSGGDGVRAIILKNNIQIWPNPSSGWYQLAYNDAVGVDPIIDIDVAPNDEIKFLLNKNSNISSDSTYWNPLITY</sequence>
<dbReference type="Gene3D" id="2.160.20.10">
    <property type="entry name" value="Single-stranded right-handed beta-helix, Pectin lyase-like"/>
    <property type="match status" value="1"/>
</dbReference>
<dbReference type="SUPFAM" id="SSF51126">
    <property type="entry name" value="Pectin lyase-like"/>
    <property type="match status" value="1"/>
</dbReference>
<dbReference type="KEGG" id="ppsc:EHS13_09485"/>
<dbReference type="SMART" id="SM00710">
    <property type="entry name" value="PbH1"/>
    <property type="match status" value="5"/>
</dbReference>
<name>A0A6B8RG62_9BACL</name>
<organism evidence="1 2">
    <name type="scientific">Paenibacillus psychroresistens</name>
    <dbReference type="NCBI Taxonomy" id="1778678"/>
    <lineage>
        <taxon>Bacteria</taxon>
        <taxon>Bacillati</taxon>
        <taxon>Bacillota</taxon>
        <taxon>Bacilli</taxon>
        <taxon>Bacillales</taxon>
        <taxon>Paenibacillaceae</taxon>
        <taxon>Paenibacillus</taxon>
    </lineage>
</organism>
<dbReference type="RefSeq" id="WP_155700114.1">
    <property type="nucleotide sequence ID" value="NZ_CP034235.1"/>
</dbReference>
<evidence type="ECO:0000313" key="2">
    <source>
        <dbReference type="Proteomes" id="UP000426246"/>
    </source>
</evidence>
<dbReference type="OrthoDB" id="3333873at2"/>
<evidence type="ECO:0000313" key="1">
    <source>
        <dbReference type="EMBL" id="QGQ95099.1"/>
    </source>
</evidence>
<dbReference type="EMBL" id="CP034235">
    <property type="protein sequence ID" value="QGQ95099.1"/>
    <property type="molecule type" value="Genomic_DNA"/>
</dbReference>
<dbReference type="AlphaFoldDB" id="A0A6B8RG62"/>
<protein>
    <recommendedName>
        <fullName evidence="3">Right-handed parallel beta-helix repeat-containing protein</fullName>
    </recommendedName>
</protein>
<dbReference type="InterPro" id="IPR011050">
    <property type="entry name" value="Pectin_lyase_fold/virulence"/>
</dbReference>
<accession>A0A6B8RG62</accession>
<proteinExistence type="predicted"/>
<evidence type="ECO:0008006" key="3">
    <source>
        <dbReference type="Google" id="ProtNLM"/>
    </source>
</evidence>
<dbReference type="Proteomes" id="UP000426246">
    <property type="component" value="Chromosome"/>
</dbReference>
<reference evidence="2" key="1">
    <citation type="submission" date="2018-11" db="EMBL/GenBank/DDBJ databases">
        <title>Complete genome sequence of Paenibacillus sp. ML311-T8.</title>
        <authorList>
            <person name="Nam Y.-D."/>
            <person name="Kang J."/>
            <person name="Chung W.-H."/>
            <person name="Park Y.S."/>
        </authorList>
    </citation>
    <scope>NUCLEOTIDE SEQUENCE [LARGE SCALE GENOMIC DNA]</scope>
    <source>
        <strain evidence="2">ML311-T8</strain>
    </source>
</reference>
<dbReference type="InterPro" id="IPR012334">
    <property type="entry name" value="Pectin_lyas_fold"/>
</dbReference>
<dbReference type="InterPro" id="IPR006626">
    <property type="entry name" value="PbH1"/>
</dbReference>
<keyword evidence="2" id="KW-1185">Reference proteome</keyword>
<gene>
    <name evidence="1" type="ORF">EHS13_09485</name>
</gene>